<feature type="transmembrane region" description="Helical" evidence="9">
    <location>
        <begin position="239"/>
        <end position="259"/>
    </location>
</feature>
<dbReference type="InterPro" id="IPR050746">
    <property type="entry name" value="DAACS"/>
</dbReference>
<feature type="transmembrane region" description="Helical" evidence="9">
    <location>
        <begin position="312"/>
        <end position="338"/>
    </location>
</feature>
<evidence type="ECO:0000256" key="5">
    <source>
        <dbReference type="ARBA" id="ARBA00022847"/>
    </source>
</evidence>
<name>A0A6A4W998_AMPAM</name>
<keyword evidence="5 9" id="KW-0769">Symport</keyword>
<proteinExistence type="inferred from homology"/>
<keyword evidence="4 9" id="KW-0812">Transmembrane</keyword>
<dbReference type="PROSITE" id="PS00714">
    <property type="entry name" value="NA_DICARBOXYL_SYMP_2"/>
    <property type="match status" value="1"/>
</dbReference>
<evidence type="ECO:0000256" key="7">
    <source>
        <dbReference type="ARBA" id="ARBA00023136"/>
    </source>
</evidence>
<dbReference type="InterPro" id="IPR036458">
    <property type="entry name" value="Na:dicarbo_symporter_sf"/>
</dbReference>
<feature type="transmembrane region" description="Helical" evidence="9">
    <location>
        <begin position="387"/>
        <end position="412"/>
    </location>
</feature>
<evidence type="ECO:0000256" key="4">
    <source>
        <dbReference type="ARBA" id="ARBA00022692"/>
    </source>
</evidence>
<dbReference type="SUPFAM" id="SSF118215">
    <property type="entry name" value="Proton glutamate symport protein"/>
    <property type="match status" value="1"/>
</dbReference>
<dbReference type="GO" id="GO:0005886">
    <property type="term" value="C:plasma membrane"/>
    <property type="evidence" value="ECO:0007669"/>
    <property type="project" value="TreeGrafter"/>
</dbReference>
<accession>A0A6A4W998</accession>
<dbReference type="Pfam" id="PF00375">
    <property type="entry name" value="SDF"/>
    <property type="match status" value="1"/>
</dbReference>
<reference evidence="11 12" key="1">
    <citation type="submission" date="2019-07" db="EMBL/GenBank/DDBJ databases">
        <title>Draft genome assembly of a fouling barnacle, Amphibalanus amphitrite (Darwin, 1854): The first reference genome for Thecostraca.</title>
        <authorList>
            <person name="Kim W."/>
        </authorList>
    </citation>
    <scope>NUCLEOTIDE SEQUENCE [LARGE SCALE GENOMIC DNA]</scope>
    <source>
        <strain evidence="11">SNU_AA5</strain>
        <tissue evidence="11">Soma without cirri and trophi</tissue>
    </source>
</reference>
<dbReference type="PRINTS" id="PR00173">
    <property type="entry name" value="EDTRNSPORT"/>
</dbReference>
<dbReference type="GO" id="GO:0015501">
    <property type="term" value="F:glutamate:sodium symporter activity"/>
    <property type="evidence" value="ECO:0007669"/>
    <property type="project" value="TreeGrafter"/>
</dbReference>
<evidence type="ECO:0000256" key="3">
    <source>
        <dbReference type="ARBA" id="ARBA00022448"/>
    </source>
</evidence>
<evidence type="ECO:0000256" key="8">
    <source>
        <dbReference type="ARBA" id="ARBA00023180"/>
    </source>
</evidence>
<evidence type="ECO:0000256" key="1">
    <source>
        <dbReference type="ARBA" id="ARBA00004141"/>
    </source>
</evidence>
<dbReference type="EMBL" id="VIIS01001419">
    <property type="protein sequence ID" value="KAF0298638.1"/>
    <property type="molecule type" value="Genomic_DNA"/>
</dbReference>
<dbReference type="PROSITE" id="PS00713">
    <property type="entry name" value="NA_DICARBOXYL_SYMP_1"/>
    <property type="match status" value="1"/>
</dbReference>
<dbReference type="PANTHER" id="PTHR11958:SF111">
    <property type="entry name" value="AMINO ACID TRANSPORTER"/>
    <property type="match status" value="1"/>
</dbReference>
<dbReference type="GO" id="GO:0015175">
    <property type="term" value="F:neutral L-amino acid transmembrane transporter activity"/>
    <property type="evidence" value="ECO:0007669"/>
    <property type="project" value="TreeGrafter"/>
</dbReference>
<dbReference type="Proteomes" id="UP000440578">
    <property type="component" value="Unassembled WGS sequence"/>
</dbReference>
<protein>
    <recommendedName>
        <fullName evidence="9">Amino acid transporter</fullName>
    </recommendedName>
</protein>
<sequence length="557" mass="60158">MDVLQSLRIVILQCLPSLAKCSTTKDSPLVSVVPAEADKMSPSTKPTRYAAQAWIKENLLLIATISGVLMGVVLGKETLKARDTGVSIKPYQPSETARLLIAYPGELFMRLLKLMIVPLVIASLVTGSASLNARMNGKIAMRTVIYFVLTSLLNAVLGILLVVAIHPGDPTMRNAIEQSDQSRRATIMDGLLDLGRNVFPDNLFQASFEQTQTIYKPVASAENVTEQLMKRSVEYRPGTNTLGIIFFCIVFGTVLGTLGEKARVVIQFFAVVDEVIMRMVSGIMWCSPLGIASIICGKILAVPKLGIIMEQLGLFIVTVVVGVLIYQLIIMQLLYLAIVRRNPWPFFWHMREAWLTVFATASTAATLPISLKCVEDKAKVDRRVSRFVLPIGATVNMDGTALFVSVASIFIAQMNNMSLDVGNLVTVALTATAASVASASVPSAALVLMVIVLQAIEAPIPDVSLLFAVDWLVDRFRSTNNCLGDCYTAAIVAHLSRSELSDLRSDTTSDAPDAVSIEDGEKSPLPTKSAAAARDTKVEVMSEKPNGGAPLANHSDM</sequence>
<comment type="subcellular location">
    <subcellularLocation>
        <location evidence="1 9">Membrane</location>
        <topology evidence="1 9">Multi-pass membrane protein</topology>
    </subcellularLocation>
</comment>
<dbReference type="InterPro" id="IPR001991">
    <property type="entry name" value="Na-dicarboxylate_symporter"/>
</dbReference>
<evidence type="ECO:0000256" key="2">
    <source>
        <dbReference type="ARBA" id="ARBA00006148"/>
    </source>
</evidence>
<dbReference type="InterPro" id="IPR018107">
    <property type="entry name" value="Na-dicarboxylate_symporter_CS"/>
</dbReference>
<feature type="transmembrane region" description="Helical" evidence="9">
    <location>
        <begin position="279"/>
        <end position="300"/>
    </location>
</feature>
<keyword evidence="7 9" id="KW-0472">Membrane</keyword>
<organism evidence="11 12">
    <name type="scientific">Amphibalanus amphitrite</name>
    <name type="common">Striped barnacle</name>
    <name type="synonym">Balanus amphitrite</name>
    <dbReference type="NCBI Taxonomy" id="1232801"/>
    <lineage>
        <taxon>Eukaryota</taxon>
        <taxon>Metazoa</taxon>
        <taxon>Ecdysozoa</taxon>
        <taxon>Arthropoda</taxon>
        <taxon>Crustacea</taxon>
        <taxon>Multicrustacea</taxon>
        <taxon>Cirripedia</taxon>
        <taxon>Thoracica</taxon>
        <taxon>Thoracicalcarea</taxon>
        <taxon>Balanomorpha</taxon>
        <taxon>Balanoidea</taxon>
        <taxon>Balanidae</taxon>
        <taxon>Amphibalaninae</taxon>
        <taxon>Amphibalanus</taxon>
    </lineage>
</organism>
<evidence type="ECO:0000256" key="6">
    <source>
        <dbReference type="ARBA" id="ARBA00022989"/>
    </source>
</evidence>
<feature type="transmembrane region" description="Helical" evidence="9">
    <location>
        <begin position="424"/>
        <end position="453"/>
    </location>
</feature>
<dbReference type="PANTHER" id="PTHR11958">
    <property type="entry name" value="SODIUM/DICARBOXYLATE SYMPORTER-RELATED"/>
    <property type="match status" value="1"/>
</dbReference>
<keyword evidence="6 9" id="KW-1133">Transmembrane helix</keyword>
<evidence type="ECO:0000256" key="9">
    <source>
        <dbReference type="RuleBase" id="RU361216"/>
    </source>
</evidence>
<feature type="transmembrane region" description="Helical" evidence="9">
    <location>
        <begin position="143"/>
        <end position="165"/>
    </location>
</feature>
<evidence type="ECO:0000256" key="10">
    <source>
        <dbReference type="SAM" id="MobiDB-lite"/>
    </source>
</evidence>
<dbReference type="OrthoDB" id="5877963at2759"/>
<gene>
    <name evidence="11" type="primary">Slc1a2</name>
    <name evidence="11" type="ORF">FJT64_003999</name>
</gene>
<comment type="similarity">
    <text evidence="2 9">Belongs to the dicarboxylate/amino acid:cation symporter (DAACS) (TC 2.A.23) family.</text>
</comment>
<feature type="region of interest" description="Disordered" evidence="10">
    <location>
        <begin position="502"/>
        <end position="557"/>
    </location>
</feature>
<feature type="transmembrane region" description="Helical" evidence="9">
    <location>
        <begin position="111"/>
        <end position="131"/>
    </location>
</feature>
<dbReference type="Gene3D" id="1.10.3860.10">
    <property type="entry name" value="Sodium:dicarboxylate symporter"/>
    <property type="match status" value="1"/>
</dbReference>
<keyword evidence="12" id="KW-1185">Reference proteome</keyword>
<keyword evidence="8" id="KW-0325">Glycoprotein</keyword>
<feature type="transmembrane region" description="Helical" evidence="9">
    <location>
        <begin position="58"/>
        <end position="75"/>
    </location>
</feature>
<evidence type="ECO:0000313" key="11">
    <source>
        <dbReference type="EMBL" id="KAF0298638.1"/>
    </source>
</evidence>
<dbReference type="GO" id="GO:0005313">
    <property type="term" value="F:L-glutamate transmembrane transporter activity"/>
    <property type="evidence" value="ECO:0007669"/>
    <property type="project" value="TreeGrafter"/>
</dbReference>
<dbReference type="AlphaFoldDB" id="A0A6A4W998"/>
<keyword evidence="3 9" id="KW-0813">Transport</keyword>
<evidence type="ECO:0000313" key="12">
    <source>
        <dbReference type="Proteomes" id="UP000440578"/>
    </source>
</evidence>
<comment type="caution">
    <text evidence="11">The sequence shown here is derived from an EMBL/GenBank/DDBJ whole genome shotgun (WGS) entry which is preliminary data.</text>
</comment>